<dbReference type="InterPro" id="IPR013766">
    <property type="entry name" value="Thioredoxin_domain"/>
</dbReference>
<dbReference type="PROSITE" id="PS51352">
    <property type="entry name" value="THIOREDOXIN_2"/>
    <property type="match status" value="1"/>
</dbReference>
<dbReference type="PANTHER" id="PTHR12151">
    <property type="entry name" value="ELECTRON TRANSPORT PROTIN SCO1/SENC FAMILY MEMBER"/>
    <property type="match status" value="1"/>
</dbReference>
<dbReference type="Proteomes" id="UP001059380">
    <property type="component" value="Chromosome"/>
</dbReference>
<feature type="chain" id="PRO_5039904942" evidence="5">
    <location>
        <begin position="21"/>
        <end position="303"/>
    </location>
</feature>
<gene>
    <name evidence="7" type="ORF">MOP44_00960</name>
</gene>
<dbReference type="InterPro" id="IPR036249">
    <property type="entry name" value="Thioredoxin-like_sf"/>
</dbReference>
<feature type="binding site" evidence="3">
    <location>
        <position position="252"/>
    </location>
    <ligand>
        <name>Cu cation</name>
        <dbReference type="ChEBI" id="CHEBI:23378"/>
    </ligand>
</feature>
<dbReference type="InterPro" id="IPR021647">
    <property type="entry name" value="CusF_Ec"/>
</dbReference>
<evidence type="ECO:0000256" key="4">
    <source>
        <dbReference type="PIRSR" id="PIRSR603782-2"/>
    </source>
</evidence>
<keyword evidence="5" id="KW-0732">Signal</keyword>
<evidence type="ECO:0000313" key="7">
    <source>
        <dbReference type="EMBL" id="UWZ84519.1"/>
    </source>
</evidence>
<name>A0A9J7BPI9_9BACT</name>
<keyword evidence="3" id="KW-0479">Metal-binding</keyword>
<reference evidence="7" key="1">
    <citation type="submission" date="2021-04" db="EMBL/GenBank/DDBJ databases">
        <title>Phylogenetic analysis of Acidobacteriaceae.</title>
        <authorList>
            <person name="Qiu L."/>
            <person name="Zhang Q."/>
        </authorList>
    </citation>
    <scope>NUCLEOTIDE SEQUENCE</scope>
    <source>
        <strain evidence="7">DSM 25168</strain>
    </source>
</reference>
<dbReference type="Pfam" id="PF02630">
    <property type="entry name" value="SCO1-SenC"/>
    <property type="match status" value="1"/>
</dbReference>
<feature type="binding site" evidence="3">
    <location>
        <position position="163"/>
    </location>
    <ligand>
        <name>Cu cation</name>
        <dbReference type="ChEBI" id="CHEBI:23378"/>
    </ligand>
</feature>
<feature type="disulfide bond" description="Redox-active" evidence="4">
    <location>
        <begin position="163"/>
        <end position="169"/>
    </location>
</feature>
<dbReference type="Gene3D" id="3.40.30.10">
    <property type="entry name" value="Glutaredoxin"/>
    <property type="match status" value="1"/>
</dbReference>
<dbReference type="AlphaFoldDB" id="A0A9J7BPI9"/>
<feature type="domain" description="Thioredoxin" evidence="6">
    <location>
        <begin position="125"/>
        <end position="288"/>
    </location>
</feature>
<dbReference type="KEGG" id="orp:MOP44_00960"/>
<feature type="signal peptide" evidence="5">
    <location>
        <begin position="1"/>
        <end position="20"/>
    </location>
</feature>
<feature type="binding site" evidence="3">
    <location>
        <position position="169"/>
    </location>
    <ligand>
        <name>Cu cation</name>
        <dbReference type="ChEBI" id="CHEBI:23378"/>
    </ligand>
</feature>
<proteinExistence type="inferred from homology"/>
<organism evidence="7 8">
    <name type="scientific">Occallatibacter riparius</name>
    <dbReference type="NCBI Taxonomy" id="1002689"/>
    <lineage>
        <taxon>Bacteria</taxon>
        <taxon>Pseudomonadati</taxon>
        <taxon>Acidobacteriota</taxon>
        <taxon>Terriglobia</taxon>
        <taxon>Terriglobales</taxon>
        <taxon>Acidobacteriaceae</taxon>
        <taxon>Occallatibacter</taxon>
    </lineage>
</organism>
<keyword evidence="4" id="KW-1015">Disulfide bond</keyword>
<dbReference type="Pfam" id="PF11604">
    <property type="entry name" value="CusF_Ec"/>
    <property type="match status" value="1"/>
</dbReference>
<dbReference type="GO" id="GO:0046872">
    <property type="term" value="F:metal ion binding"/>
    <property type="evidence" value="ECO:0007669"/>
    <property type="project" value="UniProtKB-KW"/>
</dbReference>
<evidence type="ECO:0000256" key="1">
    <source>
        <dbReference type="ARBA" id="ARBA00010996"/>
    </source>
</evidence>
<evidence type="ECO:0000259" key="6">
    <source>
        <dbReference type="PROSITE" id="PS51352"/>
    </source>
</evidence>
<protein>
    <submittedName>
        <fullName evidence="7">SCO family protein</fullName>
    </submittedName>
</protein>
<keyword evidence="2 3" id="KW-0186">Copper</keyword>
<dbReference type="InterPro" id="IPR042230">
    <property type="entry name" value="CusF_sf"/>
</dbReference>
<dbReference type="SUPFAM" id="SSF52833">
    <property type="entry name" value="Thioredoxin-like"/>
    <property type="match status" value="1"/>
</dbReference>
<evidence type="ECO:0000256" key="2">
    <source>
        <dbReference type="ARBA" id="ARBA00023008"/>
    </source>
</evidence>
<evidence type="ECO:0000256" key="5">
    <source>
        <dbReference type="SAM" id="SignalP"/>
    </source>
</evidence>
<dbReference type="InterPro" id="IPR003782">
    <property type="entry name" value="SCO1/SenC"/>
</dbReference>
<evidence type="ECO:0000256" key="3">
    <source>
        <dbReference type="PIRSR" id="PIRSR603782-1"/>
    </source>
</evidence>
<dbReference type="CDD" id="cd02968">
    <property type="entry name" value="SCO"/>
    <property type="match status" value="1"/>
</dbReference>
<dbReference type="PANTHER" id="PTHR12151:SF25">
    <property type="entry name" value="LINALOOL DEHYDRATASE_ISOMERASE DOMAIN-CONTAINING PROTEIN"/>
    <property type="match status" value="1"/>
</dbReference>
<dbReference type="Gene3D" id="2.40.50.320">
    <property type="entry name" value="Copper binding periplasmic protein CusF"/>
    <property type="match status" value="1"/>
</dbReference>
<dbReference type="EMBL" id="CP093313">
    <property type="protein sequence ID" value="UWZ84519.1"/>
    <property type="molecule type" value="Genomic_DNA"/>
</dbReference>
<keyword evidence="8" id="KW-1185">Reference proteome</keyword>
<dbReference type="RefSeq" id="WP_260794025.1">
    <property type="nucleotide sequence ID" value="NZ_CP093313.1"/>
</dbReference>
<comment type="similarity">
    <text evidence="1">Belongs to the SCO1/2 family.</text>
</comment>
<accession>A0A9J7BPI9</accession>
<evidence type="ECO:0000313" key="8">
    <source>
        <dbReference type="Proteomes" id="UP001059380"/>
    </source>
</evidence>
<sequence>MRRIGLGVAISALLIAQARAADEHAVQGILLQVDAAKNTIVVSCDAIPNYMDAMEMPFTVREPDELKRLTPGTTIRFTMVEENGRDYAEHVKTVAVTNYESEPTTAGRLTILHRTLNPAAAARIVQVGKPVPDFALTDQAGQTTNLSQFKGKVVALTFGYARCPNPNYCFRLSNNLAQIKRRFQSVVGRDLMLVTIVVDPAEDRGKALEGYADTWRADPAAWRFLTGSVADVKAAAELFGMNFWSDEGFMTHSFHTVVIDREGRLAANLEGNQFSADQLGDLVETVLNRPDGENKAERSAAHP</sequence>